<comment type="caution">
    <text evidence="1">The sequence shown here is derived from an EMBL/GenBank/DDBJ whole genome shotgun (WGS) entry which is preliminary data.</text>
</comment>
<evidence type="ECO:0000313" key="2">
    <source>
        <dbReference type="Proteomes" id="UP001234178"/>
    </source>
</evidence>
<dbReference type="EMBL" id="JAOYFB010000004">
    <property type="protein sequence ID" value="KAK4013786.1"/>
    <property type="molecule type" value="Genomic_DNA"/>
</dbReference>
<organism evidence="1 2">
    <name type="scientific">Daphnia magna</name>
    <dbReference type="NCBI Taxonomy" id="35525"/>
    <lineage>
        <taxon>Eukaryota</taxon>
        <taxon>Metazoa</taxon>
        <taxon>Ecdysozoa</taxon>
        <taxon>Arthropoda</taxon>
        <taxon>Crustacea</taxon>
        <taxon>Branchiopoda</taxon>
        <taxon>Diplostraca</taxon>
        <taxon>Cladocera</taxon>
        <taxon>Anomopoda</taxon>
        <taxon>Daphniidae</taxon>
        <taxon>Daphnia</taxon>
    </lineage>
</organism>
<protein>
    <submittedName>
        <fullName evidence="1">Uncharacterized protein</fullName>
    </submittedName>
</protein>
<sequence>MANLHDVLFVPGLGNQSFLDPELPPTLNGTEIMSGQRVGKSLYHLKVIAKQFRPRQHLCSRCQHYSSRSNLASTSSPSQLQDYFEKWQELMLSLDSILT</sequence>
<proteinExistence type="predicted"/>
<dbReference type="Proteomes" id="UP001234178">
    <property type="component" value="Unassembled WGS sequence"/>
</dbReference>
<gene>
    <name evidence="1" type="ORF">OUZ56_026339</name>
</gene>
<reference evidence="1 2" key="1">
    <citation type="journal article" date="2023" name="Nucleic Acids Res.">
        <title>The hologenome of Daphnia magna reveals possible DNA methylation and microbiome-mediated evolution of the host genome.</title>
        <authorList>
            <person name="Chaturvedi A."/>
            <person name="Li X."/>
            <person name="Dhandapani V."/>
            <person name="Marshall H."/>
            <person name="Kissane S."/>
            <person name="Cuenca-Cambronero M."/>
            <person name="Asole G."/>
            <person name="Calvet F."/>
            <person name="Ruiz-Romero M."/>
            <person name="Marangio P."/>
            <person name="Guigo R."/>
            <person name="Rago D."/>
            <person name="Mirbahai L."/>
            <person name="Eastwood N."/>
            <person name="Colbourne J.K."/>
            <person name="Zhou J."/>
            <person name="Mallon E."/>
            <person name="Orsini L."/>
        </authorList>
    </citation>
    <scope>NUCLEOTIDE SEQUENCE [LARGE SCALE GENOMIC DNA]</scope>
    <source>
        <strain evidence="1">LRV0_1</strain>
    </source>
</reference>
<evidence type="ECO:0000313" key="1">
    <source>
        <dbReference type="EMBL" id="KAK4013786.1"/>
    </source>
</evidence>
<name>A0ABQ9ZLG7_9CRUS</name>
<accession>A0ABQ9ZLG7</accession>
<keyword evidence="2" id="KW-1185">Reference proteome</keyword>